<keyword evidence="1 5" id="KW-0732">Signal</keyword>
<dbReference type="PANTHER" id="PTHR48485:SF4">
    <property type="entry name" value="INTERLEUKIN-12 SUBUNIT BETA"/>
    <property type="match status" value="1"/>
</dbReference>
<dbReference type="InterPro" id="IPR019482">
    <property type="entry name" value="IL-12_beta_cen-dom"/>
</dbReference>
<dbReference type="InterPro" id="IPR007110">
    <property type="entry name" value="Ig-like_dom"/>
</dbReference>
<dbReference type="GO" id="GO:0005615">
    <property type="term" value="C:extracellular space"/>
    <property type="evidence" value="ECO:0007669"/>
    <property type="project" value="UniProtKB-KW"/>
</dbReference>
<evidence type="ECO:0000313" key="7">
    <source>
        <dbReference type="Ensembl" id="ENSOSIP00000015661.1"/>
    </source>
</evidence>
<dbReference type="GeneTree" id="ENSGT00390000012630"/>
<reference evidence="7" key="1">
    <citation type="submission" date="2025-08" db="UniProtKB">
        <authorList>
            <consortium name="Ensembl"/>
        </authorList>
    </citation>
    <scope>IDENTIFICATION</scope>
</reference>
<dbReference type="PRINTS" id="PR01928">
    <property type="entry name" value="INTRLEUKN12B"/>
</dbReference>
<dbReference type="PIRSF" id="PIRSF038007">
    <property type="entry name" value="IL_12_beta"/>
    <property type="match status" value="1"/>
</dbReference>
<keyword evidence="3 5" id="KW-0325">Glycoprotein</keyword>
<evidence type="ECO:0000256" key="2">
    <source>
        <dbReference type="ARBA" id="ARBA00023157"/>
    </source>
</evidence>
<dbReference type="Gene3D" id="2.60.40.10">
    <property type="entry name" value="Immunoglobulins"/>
    <property type="match status" value="2"/>
</dbReference>
<dbReference type="Ensembl" id="ENSOSIT00000016562.1">
    <property type="protein sequence ID" value="ENSOSIP00000015661.1"/>
    <property type="gene ID" value="ENSOSIG00000008720.1"/>
</dbReference>
<dbReference type="SUPFAM" id="SSF49265">
    <property type="entry name" value="Fibronectin type III"/>
    <property type="match status" value="2"/>
</dbReference>
<sequence length="323" mass="37254">MQVLLLISLSVAICWASSDSHQENMETLTDNVVVLRVPHDHGIESRVPLTCGQANDNMPIFWRKNGEEFTPPLEGNQVTVVVKEMDGGNYTCHLGPSKEYLNHTVILVQLDPDNRTVILEKSSPEEDHIHCSAPNYKGSFHCTWKKTKHRSHASVLLVKAERIPCELDADGLGVHCQDAACPYKEEQYRISLTVYIHSYALLEAYTKSFYLREIVRPAKLPNLRISQGKNFSWDYPESWEKPCTFFGLQFETKVVPSGQSCHSREYIMNDTTEQTRYEINFKLKKYTFCVRAQDKHTHGPWSQWSHKNAPKYVHLIIFFFFAE</sequence>
<keyword evidence="5" id="KW-0202">Cytokine</keyword>
<dbReference type="PANTHER" id="PTHR48485">
    <property type="entry name" value="INTERLEUKIN-12 SUBUNIT BETA-RELATED"/>
    <property type="match status" value="1"/>
</dbReference>
<dbReference type="Pfam" id="PF10420">
    <property type="entry name" value="IL12p40_C"/>
    <property type="match status" value="1"/>
</dbReference>
<evidence type="ECO:0000256" key="5">
    <source>
        <dbReference type="RuleBase" id="RU281113"/>
    </source>
</evidence>
<dbReference type="SUPFAM" id="SSF48726">
    <property type="entry name" value="Immunoglobulin"/>
    <property type="match status" value="1"/>
</dbReference>
<comment type="similarity">
    <text evidence="5">Belongs to the IL-12B family.</text>
</comment>
<dbReference type="PROSITE" id="PS50835">
    <property type="entry name" value="IG_LIKE"/>
    <property type="match status" value="1"/>
</dbReference>
<dbReference type="AlphaFoldDB" id="A0A8C7XPQ4"/>
<dbReference type="GO" id="GO:0005125">
    <property type="term" value="F:cytokine activity"/>
    <property type="evidence" value="ECO:0007669"/>
    <property type="project" value="UniProtKB-KW"/>
</dbReference>
<keyword evidence="8" id="KW-1185">Reference proteome</keyword>
<reference evidence="7" key="2">
    <citation type="submission" date="2025-09" db="UniProtKB">
        <authorList>
            <consortium name="Ensembl"/>
        </authorList>
    </citation>
    <scope>IDENTIFICATION</scope>
</reference>
<protein>
    <recommendedName>
        <fullName evidence="5">Interleukin-12 subunit beta</fullName>
        <shortName evidence="5">IL-12B</shortName>
    </recommendedName>
    <alternativeName>
        <fullName evidence="5">Cytotoxic lymphocyte maturation factor 40 kDa subunit</fullName>
    </alternativeName>
    <alternativeName>
        <fullName evidence="5">IL-12 subunit p40</fullName>
    </alternativeName>
</protein>
<keyword evidence="5" id="KW-0964">Secreted</keyword>
<dbReference type="InterPro" id="IPR036179">
    <property type="entry name" value="Ig-like_dom_sf"/>
</dbReference>
<proteinExistence type="inferred from homology"/>
<dbReference type="InterPro" id="IPR036116">
    <property type="entry name" value="FN3_sf"/>
</dbReference>
<dbReference type="InterPro" id="IPR013783">
    <property type="entry name" value="Ig-like_fold"/>
</dbReference>
<evidence type="ECO:0000256" key="4">
    <source>
        <dbReference type="ARBA" id="ARBA00023319"/>
    </source>
</evidence>
<keyword evidence="4 5" id="KW-0393">Immunoglobulin domain</keyword>
<dbReference type="Proteomes" id="UP000694383">
    <property type="component" value="Unplaced"/>
</dbReference>
<name>A0A8C7XPQ4_9TELE</name>
<dbReference type="InterPro" id="IPR015528">
    <property type="entry name" value="IL-12_beta"/>
</dbReference>
<accession>A0A8C7XPQ4</accession>
<dbReference type="InterPro" id="IPR003961">
    <property type="entry name" value="FN3_dom"/>
</dbReference>
<dbReference type="InterPro" id="IPR050676">
    <property type="entry name" value="IL-12"/>
</dbReference>
<feature type="chain" id="PRO_5034593444" description="Interleukin-12 subunit beta" evidence="5">
    <location>
        <begin position="17"/>
        <end position="323"/>
    </location>
</feature>
<feature type="domain" description="Ig-like" evidence="6">
    <location>
        <begin position="49"/>
        <end position="102"/>
    </location>
</feature>
<dbReference type="CDD" id="cd00063">
    <property type="entry name" value="FN3"/>
    <property type="match status" value="1"/>
</dbReference>
<feature type="signal peptide" evidence="5">
    <location>
        <begin position="1"/>
        <end position="16"/>
    </location>
</feature>
<evidence type="ECO:0000256" key="1">
    <source>
        <dbReference type="ARBA" id="ARBA00022729"/>
    </source>
</evidence>
<evidence type="ECO:0000259" key="6">
    <source>
        <dbReference type="PROSITE" id="PS50835"/>
    </source>
</evidence>
<keyword evidence="2" id="KW-1015">Disulfide bond</keyword>
<evidence type="ECO:0000313" key="8">
    <source>
        <dbReference type="Proteomes" id="UP000694383"/>
    </source>
</evidence>
<organism evidence="7 8">
    <name type="scientific">Oryzias sinensis</name>
    <name type="common">Chinese medaka</name>
    <dbReference type="NCBI Taxonomy" id="183150"/>
    <lineage>
        <taxon>Eukaryota</taxon>
        <taxon>Metazoa</taxon>
        <taxon>Chordata</taxon>
        <taxon>Craniata</taxon>
        <taxon>Vertebrata</taxon>
        <taxon>Euteleostomi</taxon>
        <taxon>Actinopterygii</taxon>
        <taxon>Neopterygii</taxon>
        <taxon>Teleostei</taxon>
        <taxon>Neoteleostei</taxon>
        <taxon>Acanthomorphata</taxon>
        <taxon>Ovalentaria</taxon>
        <taxon>Atherinomorphae</taxon>
        <taxon>Beloniformes</taxon>
        <taxon>Adrianichthyidae</taxon>
        <taxon>Oryziinae</taxon>
        <taxon>Oryzias</taxon>
    </lineage>
</organism>
<gene>
    <name evidence="5" type="primary">IL12B</name>
</gene>
<dbReference type="GO" id="GO:0004896">
    <property type="term" value="F:cytokine receptor activity"/>
    <property type="evidence" value="ECO:0007669"/>
    <property type="project" value="UniProtKB-UniRule"/>
</dbReference>
<comment type="subcellular location">
    <subcellularLocation>
        <location evidence="5">Secreted</location>
    </subcellularLocation>
</comment>
<evidence type="ECO:0000256" key="3">
    <source>
        <dbReference type="ARBA" id="ARBA00023180"/>
    </source>
</evidence>
<comment type="subunit">
    <text evidence="5">Heterodimer with IL12A; disulfide-linked. The heterodimer is known as interleukin IL-12.</text>
</comment>